<dbReference type="SMART" id="SM00345">
    <property type="entry name" value="HTH_GNTR"/>
    <property type="match status" value="1"/>
</dbReference>
<keyword evidence="2" id="KW-0238">DNA-binding</keyword>
<sequence length="244" mass="28176">MGDNVEINKNTVMPLFYQIKENLKAKILSGDWEVGQQIPTEKELAAQFKVSTITVKRAVHELVAEGMLYRRSGKGTFVIRQEEQSLSKLVTLKNEAWEDHHHPHNLIRFTIDKTEQGVRPKLELNGNEKVYSIHRVKTENDIPLAIEFSYLPVSPFPDLTIEMLENQLLYNLITEHYQIELGKAKVYFSSIAATQYEAELLQVPLGEHLLMLERCTAAKDGRILEYSKFILKDTQSKYFLEIEL</sequence>
<dbReference type="EMBL" id="FTPL01000001">
    <property type="protein sequence ID" value="SIT73328.1"/>
    <property type="molecule type" value="Genomic_DNA"/>
</dbReference>
<dbReference type="PANTHER" id="PTHR44846">
    <property type="entry name" value="MANNOSYL-D-GLYCERATE TRANSPORT/METABOLISM SYSTEM REPRESSOR MNGR-RELATED"/>
    <property type="match status" value="1"/>
</dbReference>
<dbReference type="GO" id="GO:0045892">
    <property type="term" value="P:negative regulation of DNA-templated transcription"/>
    <property type="evidence" value="ECO:0007669"/>
    <property type="project" value="TreeGrafter"/>
</dbReference>
<dbReference type="PANTHER" id="PTHR44846:SF1">
    <property type="entry name" value="MANNOSYL-D-GLYCERATE TRANSPORT_METABOLISM SYSTEM REPRESSOR MNGR-RELATED"/>
    <property type="match status" value="1"/>
</dbReference>
<proteinExistence type="predicted"/>
<dbReference type="InterPro" id="IPR028978">
    <property type="entry name" value="Chorismate_lyase_/UTRA_dom_sf"/>
</dbReference>
<keyword evidence="3" id="KW-0804">Transcription</keyword>
<keyword evidence="1" id="KW-0805">Transcription regulation</keyword>
<gene>
    <name evidence="5" type="ORF">SAMN05428946_0967</name>
</gene>
<dbReference type="Pfam" id="PF07702">
    <property type="entry name" value="UTRA"/>
    <property type="match status" value="1"/>
</dbReference>
<protein>
    <submittedName>
        <fullName evidence="5">GntR family transcriptional regulator</fullName>
    </submittedName>
</protein>
<evidence type="ECO:0000259" key="4">
    <source>
        <dbReference type="PROSITE" id="PS50949"/>
    </source>
</evidence>
<evidence type="ECO:0000256" key="1">
    <source>
        <dbReference type="ARBA" id="ARBA00023015"/>
    </source>
</evidence>
<feature type="domain" description="HTH gntR-type" evidence="4">
    <location>
        <begin position="13"/>
        <end position="81"/>
    </location>
</feature>
<dbReference type="SUPFAM" id="SSF46785">
    <property type="entry name" value="Winged helix' DNA-binding domain"/>
    <property type="match status" value="1"/>
</dbReference>
<dbReference type="Gene3D" id="1.10.10.10">
    <property type="entry name" value="Winged helix-like DNA-binding domain superfamily/Winged helix DNA-binding domain"/>
    <property type="match status" value="1"/>
</dbReference>
<dbReference type="CDD" id="cd07377">
    <property type="entry name" value="WHTH_GntR"/>
    <property type="match status" value="1"/>
</dbReference>
<keyword evidence="6" id="KW-1185">Reference proteome</keyword>
<evidence type="ECO:0000256" key="2">
    <source>
        <dbReference type="ARBA" id="ARBA00023125"/>
    </source>
</evidence>
<dbReference type="SUPFAM" id="SSF64288">
    <property type="entry name" value="Chorismate lyase-like"/>
    <property type="match status" value="1"/>
</dbReference>
<reference evidence="6" key="1">
    <citation type="submission" date="2017-01" db="EMBL/GenBank/DDBJ databases">
        <authorList>
            <person name="Varghese N."/>
            <person name="Submissions S."/>
        </authorList>
    </citation>
    <scope>NUCLEOTIDE SEQUENCE [LARGE SCALE GENOMIC DNA]</scope>
    <source>
        <strain evidence="6">MNA4</strain>
    </source>
</reference>
<dbReference type="InterPro" id="IPR036388">
    <property type="entry name" value="WH-like_DNA-bd_sf"/>
</dbReference>
<dbReference type="InterPro" id="IPR011663">
    <property type="entry name" value="UTRA"/>
</dbReference>
<dbReference type="InterPro" id="IPR000524">
    <property type="entry name" value="Tscrpt_reg_HTH_GntR"/>
</dbReference>
<evidence type="ECO:0000313" key="6">
    <source>
        <dbReference type="Proteomes" id="UP000187550"/>
    </source>
</evidence>
<evidence type="ECO:0000256" key="3">
    <source>
        <dbReference type="ARBA" id="ARBA00023163"/>
    </source>
</evidence>
<dbReference type="Pfam" id="PF00392">
    <property type="entry name" value="GntR"/>
    <property type="match status" value="1"/>
</dbReference>
<dbReference type="GO" id="GO:0003700">
    <property type="term" value="F:DNA-binding transcription factor activity"/>
    <property type="evidence" value="ECO:0007669"/>
    <property type="project" value="InterPro"/>
</dbReference>
<organism evidence="5 6">
    <name type="scientific">Edaphobacillus lindanitolerans</name>
    <dbReference type="NCBI Taxonomy" id="550447"/>
    <lineage>
        <taxon>Bacteria</taxon>
        <taxon>Bacillati</taxon>
        <taxon>Bacillota</taxon>
        <taxon>Bacilli</taxon>
        <taxon>Bacillales</taxon>
        <taxon>Bacillaceae</taxon>
        <taxon>Edaphobacillus</taxon>
    </lineage>
</organism>
<dbReference type="STRING" id="550447.SAMN05428946_0967"/>
<dbReference type="SMART" id="SM00866">
    <property type="entry name" value="UTRA"/>
    <property type="match status" value="1"/>
</dbReference>
<dbReference type="GO" id="GO:0003677">
    <property type="term" value="F:DNA binding"/>
    <property type="evidence" value="ECO:0007669"/>
    <property type="project" value="UniProtKB-KW"/>
</dbReference>
<dbReference type="AlphaFoldDB" id="A0A1U7PN51"/>
<accession>A0A1U7PN51</accession>
<dbReference type="PROSITE" id="PS50949">
    <property type="entry name" value="HTH_GNTR"/>
    <property type="match status" value="1"/>
</dbReference>
<dbReference type="PRINTS" id="PR00035">
    <property type="entry name" value="HTHGNTR"/>
</dbReference>
<dbReference type="Proteomes" id="UP000187550">
    <property type="component" value="Unassembled WGS sequence"/>
</dbReference>
<dbReference type="Gene3D" id="3.40.1410.10">
    <property type="entry name" value="Chorismate lyase-like"/>
    <property type="match status" value="1"/>
</dbReference>
<dbReference type="InterPro" id="IPR036390">
    <property type="entry name" value="WH_DNA-bd_sf"/>
</dbReference>
<dbReference type="InterPro" id="IPR050679">
    <property type="entry name" value="Bact_HTH_transcr_reg"/>
</dbReference>
<dbReference type="FunFam" id="1.10.10.10:FF:000079">
    <property type="entry name" value="GntR family transcriptional regulator"/>
    <property type="match status" value="1"/>
</dbReference>
<name>A0A1U7PN51_9BACI</name>
<evidence type="ECO:0000313" key="5">
    <source>
        <dbReference type="EMBL" id="SIT73328.1"/>
    </source>
</evidence>